<evidence type="ECO:0000259" key="14">
    <source>
        <dbReference type="Pfam" id="PF01433"/>
    </source>
</evidence>
<proteinExistence type="inferred from homology"/>
<dbReference type="Proteomes" id="UP000319342">
    <property type="component" value="Chromosome"/>
</dbReference>
<evidence type="ECO:0000256" key="11">
    <source>
        <dbReference type="ARBA" id="ARBA00023049"/>
    </source>
</evidence>
<keyword evidence="8" id="KW-0479">Metal-binding</keyword>
<evidence type="ECO:0000256" key="10">
    <source>
        <dbReference type="ARBA" id="ARBA00022833"/>
    </source>
</evidence>
<dbReference type="InterPro" id="IPR038438">
    <property type="entry name" value="PepN_Ig-like_sf"/>
</dbReference>
<protein>
    <recommendedName>
        <fullName evidence="5">Aminopeptidase N</fullName>
        <ecNumber evidence="4">3.4.11.2</ecNumber>
    </recommendedName>
    <alternativeName>
        <fullName evidence="12">Alpha-aminoacylpeptide hydrolase</fullName>
    </alternativeName>
</protein>
<dbReference type="InterPro" id="IPR012779">
    <property type="entry name" value="Peptidase_M1_pepN"/>
</dbReference>
<sequence length="875" mass="98004">MTTAQETAPQPVFRKDYRVPNYLIDTVDLEFDLGEEVTEVRARMRVRRNPAGEAGAPLELDGEGLVTRSVAIDGRRLEGAEYVESDVSLAIAGVPDAFELTTVVHIEPQKNFELSGLYKSSGNFCTQCEAQGFRRITWFLDRPDVMARYTTTITAERERYPILLSNGNRVANHDLGDGRQRVKWEDPWPKPSYLFALVAGNLACHAGRFTTMSGRNVALEIWVEPQNIDKCEHALVSLQKSMKWDEERFGREYDLDVYMIVAVGDFNMGAMENKGLNVFNSKFVLARPETATDADFEAVEAVIGHEYFHNWTGNRVTCRDWFQLTLKEGLTVYRDQQFTADMTSYGVKRIDDVRGLRAAQFPEDAGPMSHPIRPESYIAMDNFYTATVYEKGAQVIAMYATLLGKDGFRKGMNLYFERHDGQAVTCDDFRVAMADANDRDFGQFERWYLQAGTPRLAVTAERDGDALLMTFEQKAPRGQEHFEPMHVPVRFAVIGRDGARVELRCDGVAQEADETVLELTELKSTYRFEDVPAGAVPSVLRDFSAPVELEFAQSDEELAFLYAHDDDDFNRWDAGQRLFGAAILAAAEAGTEAVPTPEQSAAFGQVLGDARLDGSMKALLLVMPGESVLAQKMEVIQPDHLHTARTTFRRALALANWDVLLAAYRASRPTGAYTHSQEEVHRRALNGTLLAYICASGRDEAIALAWEHFDAADNMTDMQMGLACLCEIDAPERQRALDAFHAQWHTDPLVLDKWFTVQSSSQLPGAPARVRELVARDDFDVKNPNRARSVVHVFAAGNTTGFHDPSGDGYRFVADHVLAIGAFNPQVASRLAKTFNQWKRYDPTRRELMKAELERIKATNGISKDVFEVVTSALA</sequence>
<dbReference type="FunFam" id="2.60.40.1730:FF:000005">
    <property type="entry name" value="Aminopeptidase N"/>
    <property type="match status" value="1"/>
</dbReference>
<feature type="domain" description="Aminopeptidase N-like N-terminal" evidence="17">
    <location>
        <begin position="114"/>
        <end position="194"/>
    </location>
</feature>
<dbReference type="AlphaFoldDB" id="A0A518CW02"/>
<dbReference type="InterPro" id="IPR027268">
    <property type="entry name" value="Peptidase_M4/M1_CTD_sf"/>
</dbReference>
<dbReference type="Gene3D" id="1.10.390.10">
    <property type="entry name" value="Neutral Protease Domain 2"/>
    <property type="match status" value="1"/>
</dbReference>
<keyword evidence="10" id="KW-0862">Zinc</keyword>
<keyword evidence="11" id="KW-0482">Metalloprotease</keyword>
<dbReference type="GO" id="GO:0016285">
    <property type="term" value="F:alanyl aminopeptidase activity"/>
    <property type="evidence" value="ECO:0007669"/>
    <property type="project" value="UniProtKB-EC"/>
</dbReference>
<evidence type="ECO:0000256" key="7">
    <source>
        <dbReference type="ARBA" id="ARBA00022670"/>
    </source>
</evidence>
<dbReference type="SUPFAM" id="SSF63737">
    <property type="entry name" value="Leukotriene A4 hydrolase N-terminal domain"/>
    <property type="match status" value="1"/>
</dbReference>
<evidence type="ECO:0000256" key="3">
    <source>
        <dbReference type="ARBA" id="ARBA00010136"/>
    </source>
</evidence>
<evidence type="ECO:0000256" key="12">
    <source>
        <dbReference type="ARBA" id="ARBA00029840"/>
    </source>
</evidence>
<dbReference type="FunFam" id="3.30.2010.30:FF:000002">
    <property type="entry name" value="Putative aminopeptidase N"/>
    <property type="match status" value="1"/>
</dbReference>
<evidence type="ECO:0000256" key="4">
    <source>
        <dbReference type="ARBA" id="ARBA00012564"/>
    </source>
</evidence>
<comment type="catalytic activity">
    <reaction evidence="1">
        <text>Release of an N-terminal amino acid, Xaa-|-Yaa- from a peptide, amide or arylamide. Xaa is preferably Ala, but may be most amino acids including Pro (slow action). When a terminal hydrophobic residue is followed by a prolyl residue, the two may be released as an intact Xaa-Pro dipeptide.</text>
        <dbReference type="EC" id="3.4.11.2"/>
    </reaction>
</comment>
<evidence type="ECO:0000313" key="18">
    <source>
        <dbReference type="EMBL" id="QDU83403.1"/>
    </source>
</evidence>
<accession>A0A518CW02</accession>
<feature type="domain" description="Peptidase M1 membrane alanine aminopeptidase" evidence="14">
    <location>
        <begin position="236"/>
        <end position="447"/>
    </location>
</feature>
<evidence type="ECO:0000256" key="2">
    <source>
        <dbReference type="ARBA" id="ARBA00001947"/>
    </source>
</evidence>
<evidence type="ECO:0000256" key="13">
    <source>
        <dbReference type="ARBA" id="ARBA00059739"/>
    </source>
</evidence>
<dbReference type="Gene3D" id="1.25.50.10">
    <property type="entry name" value="Peptidase M1, alanyl aminopeptidase, C-terminal domain"/>
    <property type="match status" value="1"/>
</dbReference>
<dbReference type="PANTHER" id="PTHR46322:SF1">
    <property type="entry name" value="PUROMYCIN-SENSITIVE AMINOPEPTIDASE"/>
    <property type="match status" value="1"/>
</dbReference>
<evidence type="ECO:0000259" key="17">
    <source>
        <dbReference type="Pfam" id="PF17900"/>
    </source>
</evidence>
<dbReference type="Gene3D" id="3.30.2010.30">
    <property type="match status" value="1"/>
</dbReference>
<gene>
    <name evidence="18" type="primary">pepN_1</name>
    <name evidence="18" type="ORF">Pla163_05020</name>
</gene>
<keyword evidence="19" id="KW-1185">Reference proteome</keyword>
<dbReference type="InterPro" id="IPR037144">
    <property type="entry name" value="Peptidase_M1_pepN_C_sf"/>
</dbReference>
<dbReference type="GO" id="GO:0008237">
    <property type="term" value="F:metallopeptidase activity"/>
    <property type="evidence" value="ECO:0007669"/>
    <property type="project" value="UniProtKB-KW"/>
</dbReference>
<dbReference type="Gene3D" id="2.60.40.1840">
    <property type="match status" value="1"/>
</dbReference>
<dbReference type="InterPro" id="IPR014782">
    <property type="entry name" value="Peptidase_M1_dom"/>
</dbReference>
<dbReference type="InterPro" id="IPR035414">
    <property type="entry name" value="Peptidase_M1_pepN_Ig-like"/>
</dbReference>
<name>A0A518CW02_9BACT</name>
<dbReference type="GO" id="GO:0008270">
    <property type="term" value="F:zinc ion binding"/>
    <property type="evidence" value="ECO:0007669"/>
    <property type="project" value="InterPro"/>
</dbReference>
<comment type="cofactor">
    <cofactor evidence="2">
        <name>Zn(2+)</name>
        <dbReference type="ChEBI" id="CHEBI:29105"/>
    </cofactor>
</comment>
<dbReference type="InterPro" id="IPR045357">
    <property type="entry name" value="Aminopeptidase_N-like_N"/>
</dbReference>
<dbReference type="PRINTS" id="PR00756">
    <property type="entry name" value="ALADIPTASE"/>
</dbReference>
<reference evidence="18 19" key="1">
    <citation type="submission" date="2019-02" db="EMBL/GenBank/DDBJ databases">
        <title>Deep-cultivation of Planctomycetes and their phenomic and genomic characterization uncovers novel biology.</title>
        <authorList>
            <person name="Wiegand S."/>
            <person name="Jogler M."/>
            <person name="Boedeker C."/>
            <person name="Pinto D."/>
            <person name="Vollmers J."/>
            <person name="Rivas-Marin E."/>
            <person name="Kohn T."/>
            <person name="Peeters S.H."/>
            <person name="Heuer A."/>
            <person name="Rast P."/>
            <person name="Oberbeckmann S."/>
            <person name="Bunk B."/>
            <person name="Jeske O."/>
            <person name="Meyerdierks A."/>
            <person name="Storesund J.E."/>
            <person name="Kallscheuer N."/>
            <person name="Luecker S."/>
            <person name="Lage O.M."/>
            <person name="Pohl T."/>
            <person name="Merkel B.J."/>
            <person name="Hornburger P."/>
            <person name="Mueller R.-W."/>
            <person name="Bruemmer F."/>
            <person name="Labrenz M."/>
            <person name="Spormann A.M."/>
            <person name="Op den Camp H."/>
            <person name="Overmann J."/>
            <person name="Amann R."/>
            <person name="Jetten M.S.M."/>
            <person name="Mascher T."/>
            <person name="Medema M.H."/>
            <person name="Devos D.P."/>
            <person name="Kaster A.-K."/>
            <person name="Ovreas L."/>
            <person name="Rohde M."/>
            <person name="Galperin M.Y."/>
            <person name="Jogler C."/>
        </authorList>
    </citation>
    <scope>NUCLEOTIDE SEQUENCE [LARGE SCALE GENOMIC DNA]</scope>
    <source>
        <strain evidence="18 19">Pla163</strain>
    </source>
</reference>
<feature type="domain" description="Peptidase M1 alanyl aminopeptidase C-terminal" evidence="16">
    <location>
        <begin position="555"/>
        <end position="875"/>
    </location>
</feature>
<feature type="domain" description="Peptidase M1 alanyl aminopeptidase Ig-like fold" evidence="15">
    <location>
        <begin position="452"/>
        <end position="551"/>
    </location>
</feature>
<dbReference type="Pfam" id="PF01433">
    <property type="entry name" value="Peptidase_M1"/>
    <property type="match status" value="1"/>
</dbReference>
<keyword evidence="6 18" id="KW-0031">Aminopeptidase</keyword>
<evidence type="ECO:0000256" key="1">
    <source>
        <dbReference type="ARBA" id="ARBA00000098"/>
    </source>
</evidence>
<dbReference type="CDD" id="cd09600">
    <property type="entry name" value="M1_APN"/>
    <property type="match status" value="1"/>
</dbReference>
<dbReference type="InterPro" id="IPR024601">
    <property type="entry name" value="Peptidase_M1_pepN_C"/>
</dbReference>
<dbReference type="InterPro" id="IPR042097">
    <property type="entry name" value="Aminopeptidase_N-like_N_sf"/>
</dbReference>
<dbReference type="EC" id="3.4.11.2" evidence="4"/>
<evidence type="ECO:0000313" key="19">
    <source>
        <dbReference type="Proteomes" id="UP000319342"/>
    </source>
</evidence>
<dbReference type="Gene3D" id="2.60.40.1730">
    <property type="entry name" value="tricorn interacting facor f3 domain"/>
    <property type="match status" value="1"/>
</dbReference>
<evidence type="ECO:0000259" key="16">
    <source>
        <dbReference type="Pfam" id="PF17432"/>
    </source>
</evidence>
<keyword evidence="7" id="KW-0645">Protease</keyword>
<dbReference type="InterPro" id="IPR001930">
    <property type="entry name" value="Peptidase_M1"/>
</dbReference>
<dbReference type="Pfam" id="PF11940">
    <property type="entry name" value="DUF3458"/>
    <property type="match status" value="1"/>
</dbReference>
<dbReference type="PANTHER" id="PTHR46322">
    <property type="entry name" value="PUROMYCIN-SENSITIVE AMINOPEPTIDASE"/>
    <property type="match status" value="1"/>
</dbReference>
<evidence type="ECO:0000256" key="6">
    <source>
        <dbReference type="ARBA" id="ARBA00022438"/>
    </source>
</evidence>
<dbReference type="SUPFAM" id="SSF55486">
    <property type="entry name" value="Metalloproteases ('zincins'), catalytic domain"/>
    <property type="match status" value="1"/>
</dbReference>
<evidence type="ECO:0000256" key="5">
    <source>
        <dbReference type="ARBA" id="ARBA00015611"/>
    </source>
</evidence>
<organism evidence="18 19">
    <name type="scientific">Rohdeia mirabilis</name>
    <dbReference type="NCBI Taxonomy" id="2528008"/>
    <lineage>
        <taxon>Bacteria</taxon>
        <taxon>Pseudomonadati</taxon>
        <taxon>Planctomycetota</taxon>
        <taxon>Planctomycetia</taxon>
        <taxon>Planctomycetia incertae sedis</taxon>
        <taxon>Rohdeia</taxon>
    </lineage>
</organism>
<evidence type="ECO:0000256" key="9">
    <source>
        <dbReference type="ARBA" id="ARBA00022801"/>
    </source>
</evidence>
<dbReference type="FunFam" id="1.10.390.10:FF:000002">
    <property type="entry name" value="Aminopeptidase N"/>
    <property type="match status" value="1"/>
</dbReference>
<comment type="similarity">
    <text evidence="3">Belongs to the peptidase M1 family.</text>
</comment>
<dbReference type="Pfam" id="PF17432">
    <property type="entry name" value="DUF3458_C"/>
    <property type="match status" value="1"/>
</dbReference>
<dbReference type="RefSeq" id="WP_145183030.1">
    <property type="nucleotide sequence ID" value="NZ_CP036290.1"/>
</dbReference>
<keyword evidence="9 18" id="KW-0378">Hydrolase</keyword>
<dbReference type="Pfam" id="PF17900">
    <property type="entry name" value="Peptidase_M1_N"/>
    <property type="match status" value="1"/>
</dbReference>
<comment type="function">
    <text evidence="13">Aminopeptidase N is involved in the degradation of intracellular peptides generated by protein breakdown during normal growth as well as in response to nutrient starvation.</text>
</comment>
<dbReference type="GO" id="GO:0006508">
    <property type="term" value="P:proteolysis"/>
    <property type="evidence" value="ECO:0007669"/>
    <property type="project" value="UniProtKB-KW"/>
</dbReference>
<dbReference type="OrthoDB" id="9814383at2"/>
<dbReference type="EMBL" id="CP036290">
    <property type="protein sequence ID" value="QDU83403.1"/>
    <property type="molecule type" value="Genomic_DNA"/>
</dbReference>
<evidence type="ECO:0000259" key="15">
    <source>
        <dbReference type="Pfam" id="PF11940"/>
    </source>
</evidence>
<evidence type="ECO:0000256" key="8">
    <source>
        <dbReference type="ARBA" id="ARBA00022723"/>
    </source>
</evidence>
<dbReference type="NCBIfam" id="TIGR02414">
    <property type="entry name" value="pepN_proteo"/>
    <property type="match status" value="1"/>
</dbReference>